<keyword evidence="6" id="KW-0560">Oxidoreductase</keyword>
<dbReference type="Pfam" id="PF03779">
    <property type="entry name" value="SPW"/>
    <property type="match status" value="1"/>
</dbReference>
<keyword evidence="16" id="KW-1185">Reference proteome</keyword>
<dbReference type="Proteomes" id="UP000001947">
    <property type="component" value="Chromosome"/>
</dbReference>
<dbReference type="KEGG" id="sde:Sde_1988"/>
<dbReference type="HOGENOM" id="CLU_332007_0_0_6"/>
<evidence type="ECO:0000256" key="4">
    <source>
        <dbReference type="ARBA" id="ARBA00022719"/>
    </source>
</evidence>
<dbReference type="STRING" id="203122.Sde_1988"/>
<dbReference type="AlphaFoldDB" id="Q21J81"/>
<keyword evidence="7 11" id="KW-0472">Membrane</keyword>
<evidence type="ECO:0000259" key="14">
    <source>
        <dbReference type="Pfam" id="PF07884"/>
    </source>
</evidence>
<feature type="region of interest" description="Disordered" evidence="10">
    <location>
        <begin position="716"/>
        <end position="736"/>
    </location>
</feature>
<protein>
    <submittedName>
        <fullName evidence="15">Vitamin K epoxide reductase</fullName>
    </submittedName>
</protein>
<feature type="transmembrane region" description="Helical" evidence="11">
    <location>
        <begin position="489"/>
        <end position="506"/>
    </location>
</feature>
<dbReference type="EMBL" id="CP000282">
    <property type="protein sequence ID" value="ABD81248.1"/>
    <property type="molecule type" value="Genomic_DNA"/>
</dbReference>
<evidence type="ECO:0000256" key="6">
    <source>
        <dbReference type="ARBA" id="ARBA00023002"/>
    </source>
</evidence>
<evidence type="ECO:0000256" key="10">
    <source>
        <dbReference type="SAM" id="MobiDB-lite"/>
    </source>
</evidence>
<name>Q21J81_SACD2</name>
<feature type="transmembrane region" description="Helical" evidence="11">
    <location>
        <begin position="793"/>
        <end position="810"/>
    </location>
</feature>
<accession>Q21J81</accession>
<gene>
    <name evidence="15" type="ordered locus">Sde_1988</name>
</gene>
<feature type="transmembrane region" description="Helical" evidence="11">
    <location>
        <begin position="408"/>
        <end position="430"/>
    </location>
</feature>
<keyword evidence="8" id="KW-1015">Disulfide bond</keyword>
<dbReference type="Pfam" id="PF07884">
    <property type="entry name" value="VKOR"/>
    <property type="match status" value="1"/>
</dbReference>
<evidence type="ECO:0000313" key="15">
    <source>
        <dbReference type="EMBL" id="ABD81248.1"/>
    </source>
</evidence>
<keyword evidence="9" id="KW-0676">Redox-active center</keyword>
<evidence type="ECO:0000256" key="7">
    <source>
        <dbReference type="ARBA" id="ARBA00023136"/>
    </source>
</evidence>
<dbReference type="Gene3D" id="1.20.1440.130">
    <property type="entry name" value="VKOR domain"/>
    <property type="match status" value="1"/>
</dbReference>
<dbReference type="InterPro" id="IPR036291">
    <property type="entry name" value="NAD(P)-bd_dom_sf"/>
</dbReference>
<dbReference type="GO" id="GO:0016020">
    <property type="term" value="C:membrane"/>
    <property type="evidence" value="ECO:0007669"/>
    <property type="project" value="UniProtKB-SubCell"/>
</dbReference>
<dbReference type="InterPro" id="IPR012932">
    <property type="entry name" value="VKOR"/>
</dbReference>
<feature type="domain" description="Vitamin K epoxide reductase" evidence="14">
    <location>
        <begin position="540"/>
        <end position="674"/>
    </location>
</feature>
<evidence type="ECO:0000256" key="1">
    <source>
        <dbReference type="ARBA" id="ARBA00004141"/>
    </source>
</evidence>
<dbReference type="InterPro" id="IPR005530">
    <property type="entry name" value="SPW"/>
</dbReference>
<dbReference type="PANTHER" id="PTHR43245">
    <property type="entry name" value="BIFUNCTIONAL POLYMYXIN RESISTANCE PROTEIN ARNA"/>
    <property type="match status" value="1"/>
</dbReference>
<dbReference type="RefSeq" id="WP_011468466.1">
    <property type="nucleotide sequence ID" value="NC_007912.1"/>
</dbReference>
<sequence>MNGIWRRTINSKLTEQAHNNTRPQSTAAKNIVLITGATGNIGRALSEFLAADFRVVGLDRSEYADITCDITSPKSMDNAILTVKERFGERVAAVIHLAAYFDFTGEKSPLYDEVNVKGTKNLLDALTQINVEHFIYASTMLVHKPGKPGELIAEQSPLGPKWAYPESKANAENVIIDHTSKTPFTILRLAGLYDDEVAVPTLAHQISRIYERNPKSVLHSGDSQAGQAFIHREDLLDLFKAVITKRKELDSQNIFLAGEASVISYCELQHQIGKQIHGESDWATFSVPEPLAKVGAWVEDRSEPVIPDDLDEGERPFIKPFMIDMASDHYELNIEKIEHTLGWTPKHRIQTSLPKLIHNLKANPIQWYENNGIKVPAWFRAAKEKNMNPEELREQYEVKYLEAHKNSIWAPFVNMGLGAWLLSSPFTLGYNASAMCISDIVSGVLVCIFACMSLSAKPLYQLSRWGLGVVAMWLMFAPLIFWTPSAAAYLNNTIIGGLVFGFALLVRPFPRLVSPVASETGPSIPPGWEFSPSDWFQRLPIILLAFVGFFISRYLTAYQLEHIDSVWEPFFGGAIDNAKNGTEEIITSSVSKAWPVPDAGLGALTYLLEILTGVIGSRNRWRTMPWLVLFFGFMIIPLGAISITFIIIQPIVLDTWCTLCLIAAVAMLIQIPYSFDEIVATIQFLKRRAQAGQPWMLILFTGDTDEPNKIEEEMANASREKQSSNAKHGLLPESNGNQADNFAQSPVKIFKECALGGVTLPWNLAVCAILGVWLMFTRITLNTTGAMANADHLIGALILTITITACAEVMRPIRFVNIFLGMALLITPFVLSAGIISILASGVAGLAIIACSLPKGSIGNKYGSWSSYIV</sequence>
<dbReference type="SUPFAM" id="SSF51735">
    <property type="entry name" value="NAD(P)-binding Rossmann-fold domains"/>
    <property type="match status" value="1"/>
</dbReference>
<feature type="transmembrane region" description="Helical" evidence="11">
    <location>
        <begin position="653"/>
        <end position="675"/>
    </location>
</feature>
<comment type="subcellular location">
    <subcellularLocation>
        <location evidence="1">Membrane</location>
        <topology evidence="1">Multi-pass membrane protein</topology>
    </subcellularLocation>
</comment>
<keyword evidence="5 11" id="KW-1133">Transmembrane helix</keyword>
<feature type="domain" description="NAD-dependent epimerase/dehydratase" evidence="12">
    <location>
        <begin position="32"/>
        <end position="257"/>
    </location>
</feature>
<dbReference type="GO" id="GO:0016491">
    <property type="term" value="F:oxidoreductase activity"/>
    <property type="evidence" value="ECO:0007669"/>
    <property type="project" value="UniProtKB-KW"/>
</dbReference>
<evidence type="ECO:0000256" key="9">
    <source>
        <dbReference type="ARBA" id="ARBA00023284"/>
    </source>
</evidence>
<feature type="transmembrane region" description="Helical" evidence="11">
    <location>
        <begin position="462"/>
        <end position="482"/>
    </location>
</feature>
<dbReference type="eggNOG" id="COG0451">
    <property type="taxonomic scope" value="Bacteria"/>
</dbReference>
<evidence type="ECO:0000313" key="16">
    <source>
        <dbReference type="Proteomes" id="UP000001947"/>
    </source>
</evidence>
<evidence type="ECO:0000256" key="2">
    <source>
        <dbReference type="ARBA" id="ARBA00006214"/>
    </source>
</evidence>
<evidence type="ECO:0000259" key="12">
    <source>
        <dbReference type="Pfam" id="PF01370"/>
    </source>
</evidence>
<feature type="transmembrane region" description="Helical" evidence="11">
    <location>
        <begin position="535"/>
        <end position="555"/>
    </location>
</feature>
<dbReference type="InterPro" id="IPR001509">
    <property type="entry name" value="Epimerase_deHydtase"/>
</dbReference>
<evidence type="ECO:0000256" key="8">
    <source>
        <dbReference type="ARBA" id="ARBA00023157"/>
    </source>
</evidence>
<feature type="transmembrane region" description="Helical" evidence="11">
    <location>
        <begin position="760"/>
        <end position="781"/>
    </location>
</feature>
<evidence type="ECO:0000256" key="3">
    <source>
        <dbReference type="ARBA" id="ARBA00022692"/>
    </source>
</evidence>
<feature type="transmembrane region" description="Helical" evidence="11">
    <location>
        <begin position="437"/>
        <end position="456"/>
    </location>
</feature>
<reference evidence="15 16" key="1">
    <citation type="journal article" date="2008" name="PLoS Genet.">
        <title>Complete genome sequence of the complex carbohydrate-degrading marine bacterium, Saccharophagus degradans strain 2-40 T.</title>
        <authorList>
            <person name="Weiner R.M."/>
            <person name="Taylor L.E.II."/>
            <person name="Henrissat B."/>
            <person name="Hauser L."/>
            <person name="Land M."/>
            <person name="Coutinho P.M."/>
            <person name="Rancurel C."/>
            <person name="Saunders E.H."/>
            <person name="Longmire A.G."/>
            <person name="Zhang H."/>
            <person name="Bayer E.A."/>
            <person name="Gilbert H.J."/>
            <person name="Larimer F."/>
            <person name="Zhulin I.B."/>
            <person name="Ekborg N.A."/>
            <person name="Lamed R."/>
            <person name="Richardson P.M."/>
            <person name="Borovok I."/>
            <person name="Hutcheson S."/>
        </authorList>
    </citation>
    <scope>NUCLEOTIDE SEQUENCE [LARGE SCALE GENOMIC DNA]</scope>
    <source>
        <strain evidence="16">2-40 / ATCC 43961 / DSM 17024</strain>
    </source>
</reference>
<keyword evidence="3 11" id="KW-0812">Transmembrane</keyword>
<dbReference type="InterPro" id="IPR038354">
    <property type="entry name" value="VKOR_sf"/>
</dbReference>
<evidence type="ECO:0000256" key="11">
    <source>
        <dbReference type="SAM" id="Phobius"/>
    </source>
</evidence>
<feature type="transmembrane region" description="Helical" evidence="11">
    <location>
        <begin position="822"/>
        <end position="850"/>
    </location>
</feature>
<comment type="similarity">
    <text evidence="2">Belongs to the VKOR family.</text>
</comment>
<dbReference type="InterPro" id="IPR050177">
    <property type="entry name" value="Lipid_A_modif_metabolic_enz"/>
</dbReference>
<keyword evidence="4" id="KW-0874">Quinone</keyword>
<dbReference type="Gene3D" id="3.40.50.720">
    <property type="entry name" value="NAD(P)-binding Rossmann-like Domain"/>
    <property type="match status" value="1"/>
</dbReference>
<evidence type="ECO:0000256" key="5">
    <source>
        <dbReference type="ARBA" id="ARBA00022989"/>
    </source>
</evidence>
<dbReference type="CDD" id="cd12919">
    <property type="entry name" value="VKOR_2"/>
    <property type="match status" value="1"/>
</dbReference>
<evidence type="ECO:0000259" key="13">
    <source>
        <dbReference type="Pfam" id="PF03779"/>
    </source>
</evidence>
<dbReference type="Pfam" id="PF01370">
    <property type="entry name" value="Epimerase"/>
    <property type="match status" value="1"/>
</dbReference>
<dbReference type="GO" id="GO:0048038">
    <property type="term" value="F:quinone binding"/>
    <property type="evidence" value="ECO:0007669"/>
    <property type="project" value="UniProtKB-KW"/>
</dbReference>
<organism evidence="15 16">
    <name type="scientific">Saccharophagus degradans (strain 2-40 / ATCC 43961 / DSM 17024)</name>
    <dbReference type="NCBI Taxonomy" id="203122"/>
    <lineage>
        <taxon>Bacteria</taxon>
        <taxon>Pseudomonadati</taxon>
        <taxon>Pseudomonadota</taxon>
        <taxon>Gammaproteobacteria</taxon>
        <taxon>Cellvibrionales</taxon>
        <taxon>Cellvibrionaceae</taxon>
        <taxon>Saccharophagus</taxon>
    </lineage>
</organism>
<dbReference type="GeneID" id="98613661"/>
<proteinExistence type="inferred from homology"/>
<feature type="domain" description="SPW repeat-containing integral membrane" evidence="13">
    <location>
        <begin position="409"/>
        <end position="504"/>
    </location>
</feature>
<feature type="transmembrane region" description="Helical" evidence="11">
    <location>
        <begin position="626"/>
        <end position="647"/>
    </location>
</feature>